<feature type="compositionally biased region" description="Basic and acidic residues" evidence="1">
    <location>
        <begin position="505"/>
        <end position="524"/>
    </location>
</feature>
<dbReference type="SUPFAM" id="SSF69279">
    <property type="entry name" value="Phage tail proteins"/>
    <property type="match status" value="1"/>
</dbReference>
<name>A0A4R2K4I0_9FIRM</name>
<proteinExistence type="predicted"/>
<dbReference type="Gene3D" id="3.55.50.10">
    <property type="entry name" value="Baseplate protein-like domains"/>
    <property type="match status" value="1"/>
</dbReference>
<sequence length="555" mass="64150">MLVTYKGFKIDLPYDILQVEYMALEQKINEHIRLNLKVLVEEDKILEYINQPVIGTKVVVKEYNRHIKREVPIFQGKIINVKMDYHGKLHVLELSCISFTQDFDIKKNSRTFCDLDLTYKEVIKNVLSTYPKKDFQDMVTKNQKIDHFLLQYEETDWAFIKRLATHFEALLLPDAGANFGRMYFGLPRLNNNIEIHKKDYIISKDLEKYNKDINISREKLMTQDYTSWEIETNIRLYLGEEVIFNNVRCQVTGVFIHTYKEDIKYVYKLQVYKGVRSIYTTNPKIFGMSLPSIVKERRGNSVRVHFQIDDTYIKRPNNKFFTYALESSAWYCMPVEESKVHIYFPTNDEKDAIAIHAVRIAGSNEKYHHRTINPDHKSFSNTTGSEMKITPKDISFAVDDAKAISMMLKKSGDINIKGKNITLKAANNINFGVRELPPDVEGEPVRPKNIKMSAKENFIITRNKDIGHSINMTDETHIKGNFVKINATPEKLSSKQESLSEESAQNDKELIAEHNEKSKDKLSRDEVKLGFGTMAMTIGGVALSTGSKVLLKKLK</sequence>
<dbReference type="OrthoDB" id="1907165at2"/>
<protein>
    <submittedName>
        <fullName evidence="2">Late control gene D protein (GPD)</fullName>
    </submittedName>
</protein>
<dbReference type="RefSeq" id="WP_132248322.1">
    <property type="nucleotide sequence ID" value="NZ_SLWV01000049.1"/>
</dbReference>
<evidence type="ECO:0000313" key="3">
    <source>
        <dbReference type="Proteomes" id="UP000294919"/>
    </source>
</evidence>
<reference evidence="2 3" key="1">
    <citation type="submission" date="2019-03" db="EMBL/GenBank/DDBJ databases">
        <title>Genomic Encyclopedia of Type Strains, Phase IV (KMG-IV): sequencing the most valuable type-strain genomes for metagenomic binning, comparative biology and taxonomic classification.</title>
        <authorList>
            <person name="Goeker M."/>
        </authorList>
    </citation>
    <scope>NUCLEOTIDE SEQUENCE [LARGE SCALE GENOMIC DNA]</scope>
    <source>
        <strain evidence="2 3">DSM 102940</strain>
    </source>
</reference>
<keyword evidence="3" id="KW-1185">Reference proteome</keyword>
<dbReference type="EMBL" id="SLWV01000049">
    <property type="protein sequence ID" value="TCO68073.1"/>
    <property type="molecule type" value="Genomic_DNA"/>
</dbReference>
<dbReference type="Proteomes" id="UP000294919">
    <property type="component" value="Unassembled WGS sequence"/>
</dbReference>
<evidence type="ECO:0000256" key="1">
    <source>
        <dbReference type="SAM" id="MobiDB-lite"/>
    </source>
</evidence>
<organism evidence="2 3">
    <name type="scientific">Marinisporobacter balticus</name>
    <dbReference type="NCBI Taxonomy" id="2018667"/>
    <lineage>
        <taxon>Bacteria</taxon>
        <taxon>Bacillati</taxon>
        <taxon>Bacillota</taxon>
        <taxon>Clostridia</taxon>
        <taxon>Peptostreptococcales</taxon>
        <taxon>Thermotaleaceae</taxon>
        <taxon>Marinisporobacter</taxon>
    </lineage>
</organism>
<feature type="region of interest" description="Disordered" evidence="1">
    <location>
        <begin position="494"/>
        <end position="524"/>
    </location>
</feature>
<comment type="caution">
    <text evidence="2">The sequence shown here is derived from an EMBL/GenBank/DDBJ whole genome shotgun (WGS) entry which is preliminary data.</text>
</comment>
<evidence type="ECO:0000313" key="2">
    <source>
        <dbReference type="EMBL" id="TCO68073.1"/>
    </source>
</evidence>
<dbReference type="AlphaFoldDB" id="A0A4R2K4I0"/>
<accession>A0A4R2K4I0</accession>
<gene>
    <name evidence="2" type="ORF">EV214_1497</name>
</gene>